<reference evidence="2" key="1">
    <citation type="submission" date="2020-03" db="EMBL/GenBank/DDBJ databases">
        <title>Long-read based genome assembly of a Labrador retriever dog.</title>
        <authorList>
            <person name="Eory L."/>
            <person name="Zhang W."/>
            <person name="Schoenebeck J."/>
        </authorList>
    </citation>
    <scope>NUCLEOTIDE SEQUENCE [LARGE SCALE GENOMIC DNA]</scope>
    <source>
        <strain evidence="2">Labrador retriever</strain>
    </source>
</reference>
<dbReference type="GeneTree" id="ENSGT00860000135857"/>
<keyword evidence="3" id="KW-1185">Reference proteome</keyword>
<organism evidence="2 3">
    <name type="scientific">Canis lupus familiaris</name>
    <name type="common">Dog</name>
    <name type="synonym">Canis familiaris</name>
    <dbReference type="NCBI Taxonomy" id="9615"/>
    <lineage>
        <taxon>Eukaryota</taxon>
        <taxon>Metazoa</taxon>
        <taxon>Chordata</taxon>
        <taxon>Craniata</taxon>
        <taxon>Vertebrata</taxon>
        <taxon>Euteleostomi</taxon>
        <taxon>Mammalia</taxon>
        <taxon>Eutheria</taxon>
        <taxon>Laurasiatheria</taxon>
        <taxon>Carnivora</taxon>
        <taxon>Caniformia</taxon>
        <taxon>Canidae</taxon>
        <taxon>Canis</taxon>
    </lineage>
</organism>
<name>A0A8I3MDL9_CANLF</name>
<sequence>TQERGARGQEKGVFCLTAGVLVPHALGLSSSQLDTAQPAGNQAAPNPHGESSTRYHGSGKVRHLSASIIGVSRTSRPEEGSPIHPIHRAGLLKTSPLPASGFPGPPTQSGGPPLPLCYRVSSSACHRPSGGVSGDPMLSRGLLRPPPSSGWAPEAPAPLDSSGGPCGRTKAPMALAWPERSSCSWRRPRRYRYSIRSTSERGNEACCRNSARTRASAPGFPRPARSSSRYKLKTCLCRRLGRLMVAAGPRAPAGDAPRAAAQRRPRA</sequence>
<proteinExistence type="predicted"/>
<feature type="compositionally biased region" description="Low complexity" evidence="1">
    <location>
        <begin position="36"/>
        <end position="47"/>
    </location>
</feature>
<dbReference type="OrthoDB" id="9634926at2759"/>
<protein>
    <submittedName>
        <fullName evidence="2">Uncharacterized protein</fullName>
    </submittedName>
</protein>
<evidence type="ECO:0000313" key="3">
    <source>
        <dbReference type="Proteomes" id="UP000805418"/>
    </source>
</evidence>
<accession>A0A8I3MDL9</accession>
<dbReference type="Proteomes" id="UP000805418">
    <property type="component" value="Chromosome 1"/>
</dbReference>
<evidence type="ECO:0000256" key="1">
    <source>
        <dbReference type="SAM" id="MobiDB-lite"/>
    </source>
</evidence>
<feature type="compositionally biased region" description="Low complexity" evidence="1">
    <location>
        <begin position="247"/>
        <end position="260"/>
    </location>
</feature>
<dbReference type="AlphaFoldDB" id="A0A8I3MDL9"/>
<feature type="region of interest" description="Disordered" evidence="1">
    <location>
        <begin position="247"/>
        <end position="267"/>
    </location>
</feature>
<reference evidence="2" key="2">
    <citation type="submission" date="2025-08" db="UniProtKB">
        <authorList>
            <consortium name="Ensembl"/>
        </authorList>
    </citation>
    <scope>IDENTIFICATION</scope>
    <source>
        <strain evidence="2">Boxer</strain>
    </source>
</reference>
<dbReference type="Ensembl" id="ENSCAFT00845000967.1">
    <property type="protein sequence ID" value="ENSCAFP00845000731.1"/>
    <property type="gene ID" value="ENSCAFG00845000594.1"/>
</dbReference>
<evidence type="ECO:0000313" key="2">
    <source>
        <dbReference type="Ensembl" id="ENSCAFP00845000731.1"/>
    </source>
</evidence>
<reference evidence="2" key="3">
    <citation type="submission" date="2025-09" db="UniProtKB">
        <authorList>
            <consortium name="Ensembl"/>
        </authorList>
    </citation>
    <scope>IDENTIFICATION</scope>
    <source>
        <strain evidence="2">Boxer</strain>
    </source>
</reference>
<feature type="region of interest" description="Disordered" evidence="1">
    <location>
        <begin position="32"/>
        <end position="59"/>
    </location>
</feature>